<dbReference type="AlphaFoldDB" id="A0A9N9RLQ9"/>
<dbReference type="OrthoDB" id="8251179at2759"/>
<reference evidence="4" key="1">
    <citation type="submission" date="2022-01" db="EMBL/GenBank/DDBJ databases">
        <authorList>
            <person name="King R."/>
        </authorList>
    </citation>
    <scope>NUCLEOTIDE SEQUENCE</scope>
</reference>
<evidence type="ECO:0000259" key="2">
    <source>
        <dbReference type="Pfam" id="PF18609"/>
    </source>
</evidence>
<proteinExistence type="predicted"/>
<keyword evidence="5" id="KW-1185">Reference proteome</keyword>
<evidence type="ECO:0000259" key="3">
    <source>
        <dbReference type="Pfam" id="PF22123"/>
    </source>
</evidence>
<dbReference type="Pfam" id="PF18609">
    <property type="entry name" value="SAM_Exu"/>
    <property type="match status" value="1"/>
</dbReference>
<protein>
    <recommendedName>
        <fullName evidence="6">Exuperantia SAM-like domain-containing protein</fullName>
    </recommendedName>
</protein>
<feature type="compositionally biased region" description="Basic and acidic residues" evidence="1">
    <location>
        <begin position="325"/>
        <end position="342"/>
    </location>
</feature>
<evidence type="ECO:0008006" key="6">
    <source>
        <dbReference type="Google" id="ProtNLM"/>
    </source>
</evidence>
<feature type="domain" description="Exuperantia RNAse H-like" evidence="3">
    <location>
        <begin position="14"/>
        <end position="172"/>
    </location>
</feature>
<feature type="region of interest" description="Disordered" evidence="1">
    <location>
        <begin position="325"/>
        <end position="415"/>
    </location>
</feature>
<evidence type="ECO:0000313" key="4">
    <source>
        <dbReference type="EMBL" id="CAG9799371.1"/>
    </source>
</evidence>
<dbReference type="InterPro" id="IPR040941">
    <property type="entry name" value="SAM_Exu"/>
</dbReference>
<gene>
    <name evidence="4" type="ORF">CHIRRI_LOCUS2338</name>
</gene>
<dbReference type="EMBL" id="OU895877">
    <property type="protein sequence ID" value="CAG9799371.1"/>
    <property type="molecule type" value="Genomic_DNA"/>
</dbReference>
<organism evidence="4 5">
    <name type="scientific">Chironomus riparius</name>
    <dbReference type="NCBI Taxonomy" id="315576"/>
    <lineage>
        <taxon>Eukaryota</taxon>
        <taxon>Metazoa</taxon>
        <taxon>Ecdysozoa</taxon>
        <taxon>Arthropoda</taxon>
        <taxon>Hexapoda</taxon>
        <taxon>Insecta</taxon>
        <taxon>Pterygota</taxon>
        <taxon>Neoptera</taxon>
        <taxon>Endopterygota</taxon>
        <taxon>Diptera</taxon>
        <taxon>Nematocera</taxon>
        <taxon>Chironomoidea</taxon>
        <taxon>Chironomidae</taxon>
        <taxon>Chironominae</taxon>
        <taxon>Chironomus</taxon>
    </lineage>
</organism>
<evidence type="ECO:0000313" key="5">
    <source>
        <dbReference type="Proteomes" id="UP001153620"/>
    </source>
</evidence>
<dbReference type="InterPro" id="IPR037998">
    <property type="entry name" value="Exu"/>
</dbReference>
<dbReference type="PANTHER" id="PTHR12384:SF2">
    <property type="entry name" value="MATERNAL PROTEIN EXUPERANTIA"/>
    <property type="match status" value="1"/>
</dbReference>
<feature type="domain" description="Exuperantia SAM-like" evidence="2">
    <location>
        <begin position="255"/>
        <end position="326"/>
    </location>
</feature>
<accession>A0A9N9RLQ9</accession>
<dbReference type="GO" id="GO:0003723">
    <property type="term" value="F:RNA binding"/>
    <property type="evidence" value="ECO:0007669"/>
    <property type="project" value="InterPro"/>
</dbReference>
<feature type="compositionally biased region" description="Basic residues" evidence="1">
    <location>
        <begin position="372"/>
        <end position="385"/>
    </location>
</feature>
<dbReference type="GO" id="GO:0045450">
    <property type="term" value="P:bicoid mRNA localization"/>
    <property type="evidence" value="ECO:0007669"/>
    <property type="project" value="InterPro"/>
</dbReference>
<dbReference type="GO" id="GO:0042803">
    <property type="term" value="F:protein homodimerization activity"/>
    <property type="evidence" value="ECO:0007669"/>
    <property type="project" value="InterPro"/>
</dbReference>
<dbReference type="Proteomes" id="UP001153620">
    <property type="component" value="Chromosome 1"/>
</dbReference>
<reference evidence="4" key="2">
    <citation type="submission" date="2022-10" db="EMBL/GenBank/DDBJ databases">
        <authorList>
            <consortium name="ENA_rothamsted_submissions"/>
            <consortium name="culmorum"/>
            <person name="King R."/>
        </authorList>
    </citation>
    <scope>NUCLEOTIDE SEQUENCE</scope>
</reference>
<dbReference type="InterPro" id="IPR054362">
    <property type="entry name" value="Exu_RNase_H-like"/>
</dbReference>
<dbReference type="Pfam" id="PF22123">
    <property type="entry name" value="Exu_RNase_H_like"/>
    <property type="match status" value="1"/>
</dbReference>
<dbReference type="PANTHER" id="PTHR12384">
    <property type="entry name" value="MATERNAL PROTEIN EXUPERANTIA"/>
    <property type="match status" value="1"/>
</dbReference>
<sequence length="415" mass="48561">MVAEIEYANLEGRYKYVGFDVDTTGRRLIDEILQIAAYTPDEQFSQHIMPLMNLNPGARQRHQVRVINVGNFRMLKCMKSYKVIKTKTEIATLMDLLCWLEKINDEKDGIILLYHEQSKLAPYMLIESMKRFNLFDRFNKIVKGFVNGYELCGDDQKGKGLKYLTLAQNYKVHADCLKMDVKESEEFEGNATVRAKLSFEICKLMSYEGEIKEQDEKEIYDAMNKFVSNKARPIDRELDELVEMEESITRQTDMRDIFLTYFSTSRFHRRRALDFRRALADQKHDSKTLQAIWDSEKREGIEKLVKGLESIKEEDHEELINILEHHYDPEQKPFKPVVRRENNGSGRGGQNIRRRGSQRMNNKENRGSRPNSGRRRSRTNSRRRMSGGSNMNPKTGNVQKDQEMINDCGDFLHSD</sequence>
<name>A0A9N9RLQ9_9DIPT</name>
<evidence type="ECO:0000256" key="1">
    <source>
        <dbReference type="SAM" id="MobiDB-lite"/>
    </source>
</evidence>